<dbReference type="GO" id="GO:0046872">
    <property type="term" value="F:metal ion binding"/>
    <property type="evidence" value="ECO:0007669"/>
    <property type="project" value="UniProtKB-KW"/>
</dbReference>
<dbReference type="RefSeq" id="WP_072717545.1">
    <property type="nucleotide sequence ID" value="NZ_LN889782.1"/>
</dbReference>
<feature type="binding site" evidence="4">
    <location>
        <position position="44"/>
    </location>
    <ligand>
        <name>Fe cation</name>
        <dbReference type="ChEBI" id="CHEBI:24875"/>
    </ligand>
</feature>
<evidence type="ECO:0000256" key="4">
    <source>
        <dbReference type="PIRSR" id="PIRSR002825-1"/>
    </source>
</evidence>
<dbReference type="CDD" id="cd13542">
    <property type="entry name" value="PBP2_FutA1_ilke"/>
    <property type="match status" value="1"/>
</dbReference>
<keyword evidence="4" id="KW-0408">Iron</keyword>
<dbReference type="Pfam" id="PF13416">
    <property type="entry name" value="SBP_bac_8"/>
    <property type="match status" value="1"/>
</dbReference>
<evidence type="ECO:0000313" key="6">
    <source>
        <dbReference type="Proteomes" id="UP000184315"/>
    </source>
</evidence>
<accession>A0A1J1LF51</accession>
<dbReference type="InterPro" id="IPR006059">
    <property type="entry name" value="SBP"/>
</dbReference>
<dbReference type="GO" id="GO:0006826">
    <property type="term" value="P:iron ion transport"/>
    <property type="evidence" value="ECO:0007669"/>
    <property type="project" value="UniProtKB-KW"/>
</dbReference>
<dbReference type="EMBL" id="CZDF01000132">
    <property type="protein sequence ID" value="CUR30532.1"/>
    <property type="molecule type" value="Genomic_DNA"/>
</dbReference>
<dbReference type="PANTHER" id="PTHR30006:SF15">
    <property type="entry name" value="IRON-UTILIZATION PERIPLASMIC PROTEIN"/>
    <property type="match status" value="1"/>
</dbReference>
<dbReference type="Proteomes" id="UP000184315">
    <property type="component" value="Unassembled WGS sequence"/>
</dbReference>
<dbReference type="STRING" id="671072.PL9214290122"/>
<keyword evidence="6" id="KW-1185">Reference proteome</keyword>
<dbReference type="GO" id="GO:0030288">
    <property type="term" value="C:outer membrane-bounded periplasmic space"/>
    <property type="evidence" value="ECO:0007669"/>
    <property type="project" value="TreeGrafter"/>
</dbReference>
<evidence type="ECO:0000313" key="5">
    <source>
        <dbReference type="EMBL" id="CUR30532.1"/>
    </source>
</evidence>
<dbReference type="SUPFAM" id="SSF53850">
    <property type="entry name" value="Periplasmic binding protein-like II"/>
    <property type="match status" value="1"/>
</dbReference>
<evidence type="ECO:0000256" key="2">
    <source>
        <dbReference type="ARBA" id="ARBA00022496"/>
    </source>
</evidence>
<dbReference type="AlphaFoldDB" id="A0A1J1LF51"/>
<dbReference type="InterPro" id="IPR026045">
    <property type="entry name" value="Ferric-bd"/>
</dbReference>
<evidence type="ECO:0000256" key="3">
    <source>
        <dbReference type="ARBA" id="ARBA00022729"/>
    </source>
</evidence>
<dbReference type="InterPro" id="IPR006311">
    <property type="entry name" value="TAT_signal"/>
</dbReference>
<feature type="binding site" evidence="4">
    <location>
        <position position="231"/>
    </location>
    <ligand>
        <name>Fe cation</name>
        <dbReference type="ChEBI" id="CHEBI:24875"/>
    </ligand>
</feature>
<proteinExistence type="inferred from homology"/>
<dbReference type="PROSITE" id="PS51318">
    <property type="entry name" value="TAT"/>
    <property type="match status" value="1"/>
</dbReference>
<evidence type="ECO:0000256" key="1">
    <source>
        <dbReference type="ARBA" id="ARBA00008520"/>
    </source>
</evidence>
<comment type="similarity">
    <text evidence="1">Belongs to the bacterial solute-binding protein 1 family.</text>
</comment>
<keyword evidence="4" id="KW-0479">Metal-binding</keyword>
<gene>
    <name evidence="5" type="primary">idiA</name>
    <name evidence="5" type="ORF">PL9214290122</name>
</gene>
<dbReference type="NCBIfam" id="TIGR01409">
    <property type="entry name" value="TAT_signal_seq"/>
    <property type="match status" value="1"/>
</dbReference>
<name>A0A1J1LF51_9CYAN</name>
<protein>
    <submittedName>
        <fullName evidence="5">Iron deficiency-induced protein A</fullName>
    </submittedName>
</protein>
<sequence>MKNITRRGFLTLGTALAVVAVGGLTPMQRSQANPQVVNVYSARHYDSDNQLYQSFTNKTGIKVNIVEGKAEELVERIKSEGANSPADILITVDAGNLWRAQQQGIFQPISSAILNQAIPANLREPNGNWFGFSKRARVIVYNKAKVNPAQLSTYEDLANPKWKGKILARSSNNIYNQSLVASMVGESGTTNAEKWVKGFVANFGRPPEGNDVSQIKAVASGVGQLTLANTYYLARLAGSQKPEDKAIASKVGLFFPNQRAQGTHTNISGAGVIKTAPNKAGAIKFLEFLASPEAQKIFAQSAFEYPAVAGVPVSPVLASYGTFKSDPMNVAAYGKFNAEAIQIMDRAGWK</sequence>
<dbReference type="Gene3D" id="3.40.190.10">
    <property type="entry name" value="Periplasmic binding protein-like II"/>
    <property type="match status" value="2"/>
</dbReference>
<keyword evidence="3" id="KW-0732">Signal</keyword>
<organism evidence="5 6">
    <name type="scientific">Planktothrix tepida PCC 9214</name>
    <dbReference type="NCBI Taxonomy" id="671072"/>
    <lineage>
        <taxon>Bacteria</taxon>
        <taxon>Bacillati</taxon>
        <taxon>Cyanobacteriota</taxon>
        <taxon>Cyanophyceae</taxon>
        <taxon>Oscillatoriophycideae</taxon>
        <taxon>Oscillatoriales</taxon>
        <taxon>Microcoleaceae</taxon>
        <taxon>Planktothrix</taxon>
    </lineage>
</organism>
<dbReference type="OrthoDB" id="9769319at2"/>
<keyword evidence="2" id="KW-0410">Iron transport</keyword>
<dbReference type="PIRSF" id="PIRSF002825">
    <property type="entry name" value="CfbpA"/>
    <property type="match status" value="1"/>
</dbReference>
<reference evidence="6" key="1">
    <citation type="submission" date="2015-10" db="EMBL/GenBank/DDBJ databases">
        <authorList>
            <person name="Regsiter A."/>
            <person name="william w."/>
        </authorList>
    </citation>
    <scope>NUCLEOTIDE SEQUENCE [LARGE SCALE GENOMIC DNA]</scope>
</reference>
<keyword evidence="2" id="KW-0813">Transport</keyword>
<dbReference type="InterPro" id="IPR019546">
    <property type="entry name" value="TAT_signal_bac_arc"/>
</dbReference>
<feature type="binding site" evidence="4">
    <location>
        <position position="232"/>
    </location>
    <ligand>
        <name>Fe cation</name>
        <dbReference type="ChEBI" id="CHEBI:24875"/>
    </ligand>
</feature>
<keyword evidence="2" id="KW-0406">Ion transport</keyword>
<dbReference type="PANTHER" id="PTHR30006">
    <property type="entry name" value="THIAMINE-BINDING PERIPLASMIC PROTEIN-RELATED"/>
    <property type="match status" value="1"/>
</dbReference>